<proteinExistence type="predicted"/>
<protein>
    <submittedName>
        <fullName evidence="1">Uncharacterized protein</fullName>
    </submittedName>
</protein>
<sequence length="687" mass="78396">MTQEFKNNILKYLTGQLDIETSSNVPQINQIIEVENDLDTFIRQYYPGLSTIWSINQLISRGDYIIAWISDYNNNISDPNYGKWKKSLIVVMDRNYTPLHYIDTYSSGTPLGNLSRVNSEDNGTGNIIGVEIVFDSNGNVVNRRISMINDFTLTNFEVKLLNSFNIPQYNGYTLNISQITKNPNAGKYFLIYSYNNTSGTDFGGALEFVNNVGTENEWNFYPYTGSRNINWYGFMRGTPNWNNDILGFRIFVDYDITMDARGNTTAFAVLKESVVNDVRSTIEERTISLPLTCKNVGQMLGLEVMGNYALVDTTTTLSTQSTSKYVIQFNMNDGSYKIRYSKENYPGSTLPGTGNYTASYDDIDLLSINGQFYFFRHYVYYREENFQTVEYYDNKLYLDQIFNDNVYEFDIKDFDQQSANNYNIYKSNTYNLWEFGVILPTYVIKIKQIFNQLNYNGLPYTNINAMVPNSATILDNSGVVIFARNLYNKIVNNNMTQSTVEIPNNFLNDVSITYENLLGETNKVLNASNVNITTNIYEALLINWYNTLTMKNSNNPQNEIINQAGATRLNQSISENTDYTDAQITKAVVNYTDNTTKIIPITFELSINAMITNFSLLVDKEISNIELTSDDENTVYNTITGTFEVGKYYKISQEVTIDGFSTDSNILTINDEELLVNGQYIQIVEGG</sequence>
<reference evidence="1" key="1">
    <citation type="journal article" date="2021" name="Proc. Natl. Acad. Sci. U.S.A.">
        <title>A Catalog of Tens of Thousands of Viruses from Human Metagenomes Reveals Hidden Associations with Chronic Diseases.</title>
        <authorList>
            <person name="Tisza M.J."/>
            <person name="Buck C.B."/>
        </authorList>
    </citation>
    <scope>NUCLEOTIDE SEQUENCE</scope>
    <source>
        <strain evidence="1">CtqwY3</strain>
    </source>
</reference>
<organism evidence="1">
    <name type="scientific">Siphoviridae sp. ctqwY3</name>
    <dbReference type="NCBI Taxonomy" id="2827951"/>
    <lineage>
        <taxon>Viruses</taxon>
        <taxon>Duplodnaviria</taxon>
        <taxon>Heunggongvirae</taxon>
        <taxon>Uroviricota</taxon>
        <taxon>Caudoviricetes</taxon>
    </lineage>
</organism>
<dbReference type="EMBL" id="BK032541">
    <property type="protein sequence ID" value="DAF46620.1"/>
    <property type="molecule type" value="Genomic_DNA"/>
</dbReference>
<accession>A0A8S5S6E7</accession>
<evidence type="ECO:0000313" key="1">
    <source>
        <dbReference type="EMBL" id="DAF46620.1"/>
    </source>
</evidence>
<name>A0A8S5S6E7_9CAUD</name>